<comment type="catalytic activity">
    <reaction evidence="3">
        <text>2 GTP = 3',3'-c-di-GMP + 2 diphosphate</text>
        <dbReference type="Rhea" id="RHEA:24898"/>
        <dbReference type="ChEBI" id="CHEBI:33019"/>
        <dbReference type="ChEBI" id="CHEBI:37565"/>
        <dbReference type="ChEBI" id="CHEBI:58805"/>
        <dbReference type="EC" id="2.7.7.65"/>
    </reaction>
</comment>
<dbReference type="RefSeq" id="WP_137437684.1">
    <property type="nucleotide sequence ID" value="NZ_JANRHC010000003.1"/>
</dbReference>
<feature type="transmembrane region" description="Helical" evidence="4">
    <location>
        <begin position="50"/>
        <end position="70"/>
    </location>
</feature>
<accession>A0A4U6QVR0</accession>
<evidence type="ECO:0000256" key="4">
    <source>
        <dbReference type="SAM" id="Phobius"/>
    </source>
</evidence>
<dbReference type="InterPro" id="IPR000160">
    <property type="entry name" value="GGDEF_dom"/>
</dbReference>
<proteinExistence type="predicted"/>
<dbReference type="InterPro" id="IPR029787">
    <property type="entry name" value="Nucleotide_cyclase"/>
</dbReference>
<dbReference type="OrthoDB" id="9812358at2"/>
<dbReference type="Proteomes" id="UP000308488">
    <property type="component" value="Unassembled WGS sequence"/>
</dbReference>
<keyword evidence="7" id="KW-1185">Reference proteome</keyword>
<gene>
    <name evidence="6" type="ORF">FDP08_18080</name>
</gene>
<evidence type="ECO:0000256" key="3">
    <source>
        <dbReference type="ARBA" id="ARBA00034247"/>
    </source>
</evidence>
<sequence>MDSAPGNDLHAIQTELNRLEIYRRSIYLGVLTLTFAIVLLSWAFREKGDAFIAVGYPAFAVVLAGLGFALWRRACSLRTMEIILVATVGTMILSRLAWHFAFSDPLNEHLLLLAGGHYWAVGILIVGGFITLGYRGGMITGAATFLFSGALATHEVLGCFLAAGDYCHNWVYLLRIHLFLAVLLALTSAGTFLRERTWGAFTKAETLQHWANTDPLCGLSNRRGADRFLSAEAALADRYQRPLTIILIDIDEFKGVNDDHGHEVGDSVIREFANILSGTVREVDLAARWGGDEFLVATPGVNLRSARHAAQRCRRAIERAPIAGIPVTVTVGIAEYIPGQGIDDAIGRADAMLYRAKAAGRNRVISEACGLV</sequence>
<comment type="cofactor">
    <cofactor evidence="1">
        <name>Mg(2+)</name>
        <dbReference type="ChEBI" id="CHEBI:18420"/>
    </cofactor>
</comment>
<dbReference type="NCBIfam" id="TIGR00254">
    <property type="entry name" value="GGDEF"/>
    <property type="match status" value="1"/>
</dbReference>
<dbReference type="InterPro" id="IPR050469">
    <property type="entry name" value="Diguanylate_Cyclase"/>
</dbReference>
<protein>
    <recommendedName>
        <fullName evidence="2">diguanylate cyclase</fullName>
        <ecNumber evidence="2">2.7.7.65</ecNumber>
    </recommendedName>
</protein>
<evidence type="ECO:0000256" key="2">
    <source>
        <dbReference type="ARBA" id="ARBA00012528"/>
    </source>
</evidence>
<evidence type="ECO:0000313" key="7">
    <source>
        <dbReference type="Proteomes" id="UP000308488"/>
    </source>
</evidence>
<dbReference type="Gene3D" id="3.30.70.270">
    <property type="match status" value="1"/>
</dbReference>
<dbReference type="PROSITE" id="PS50887">
    <property type="entry name" value="GGDEF"/>
    <property type="match status" value="1"/>
</dbReference>
<evidence type="ECO:0000259" key="5">
    <source>
        <dbReference type="PROSITE" id="PS50887"/>
    </source>
</evidence>
<dbReference type="Pfam" id="PF00990">
    <property type="entry name" value="GGDEF"/>
    <property type="match status" value="1"/>
</dbReference>
<comment type="caution">
    <text evidence="6">The sequence shown here is derived from an EMBL/GenBank/DDBJ whole genome shotgun (WGS) entry which is preliminary data.</text>
</comment>
<dbReference type="PANTHER" id="PTHR45138:SF9">
    <property type="entry name" value="DIGUANYLATE CYCLASE DGCM-RELATED"/>
    <property type="match status" value="1"/>
</dbReference>
<reference evidence="6 7" key="1">
    <citation type="submission" date="2019-05" db="EMBL/GenBank/DDBJ databases">
        <title>Marinobacter panjinensis sp. nov., a moderately halophilic bacterium isolated from sea tidal flat environment.</title>
        <authorList>
            <person name="Yang W."/>
            <person name="An M."/>
            <person name="He W."/>
            <person name="Luo X."/>
            <person name="Zhu L."/>
            <person name="Chen G."/>
            <person name="Zhang Y."/>
            <person name="Wang Y."/>
        </authorList>
    </citation>
    <scope>NUCLEOTIDE SEQUENCE [LARGE SCALE GENOMIC DNA]</scope>
    <source>
        <strain evidence="6 7">PJ-16</strain>
    </source>
</reference>
<feature type="transmembrane region" description="Helical" evidence="4">
    <location>
        <begin position="82"/>
        <end position="98"/>
    </location>
</feature>
<keyword evidence="4" id="KW-0812">Transmembrane</keyword>
<feature type="transmembrane region" description="Helical" evidence="4">
    <location>
        <begin position="170"/>
        <end position="193"/>
    </location>
</feature>
<dbReference type="FunFam" id="3.30.70.270:FF:000001">
    <property type="entry name" value="Diguanylate cyclase domain protein"/>
    <property type="match status" value="1"/>
</dbReference>
<feature type="transmembrane region" description="Helical" evidence="4">
    <location>
        <begin position="110"/>
        <end position="132"/>
    </location>
</feature>
<dbReference type="EC" id="2.7.7.65" evidence="2"/>
<dbReference type="EMBL" id="SZYH01000002">
    <property type="protein sequence ID" value="TKV64322.1"/>
    <property type="molecule type" value="Genomic_DNA"/>
</dbReference>
<keyword evidence="4" id="KW-0472">Membrane</keyword>
<dbReference type="GO" id="GO:0052621">
    <property type="term" value="F:diguanylate cyclase activity"/>
    <property type="evidence" value="ECO:0007669"/>
    <property type="project" value="UniProtKB-EC"/>
</dbReference>
<keyword evidence="4" id="KW-1133">Transmembrane helix</keyword>
<dbReference type="PANTHER" id="PTHR45138">
    <property type="entry name" value="REGULATORY COMPONENTS OF SENSORY TRANSDUCTION SYSTEM"/>
    <property type="match status" value="1"/>
</dbReference>
<feature type="domain" description="GGDEF" evidence="5">
    <location>
        <begin position="241"/>
        <end position="369"/>
    </location>
</feature>
<dbReference type="CDD" id="cd01949">
    <property type="entry name" value="GGDEF"/>
    <property type="match status" value="1"/>
</dbReference>
<feature type="transmembrane region" description="Helical" evidence="4">
    <location>
        <begin position="144"/>
        <end position="164"/>
    </location>
</feature>
<name>A0A4U6QVR0_9GAMM</name>
<dbReference type="SUPFAM" id="SSF55073">
    <property type="entry name" value="Nucleotide cyclase"/>
    <property type="match status" value="1"/>
</dbReference>
<evidence type="ECO:0000313" key="6">
    <source>
        <dbReference type="EMBL" id="TKV64322.1"/>
    </source>
</evidence>
<feature type="transmembrane region" description="Helical" evidence="4">
    <location>
        <begin position="26"/>
        <end position="44"/>
    </location>
</feature>
<dbReference type="AlphaFoldDB" id="A0A4U6QVR0"/>
<dbReference type="SMART" id="SM00267">
    <property type="entry name" value="GGDEF"/>
    <property type="match status" value="1"/>
</dbReference>
<dbReference type="InterPro" id="IPR043128">
    <property type="entry name" value="Rev_trsase/Diguanyl_cyclase"/>
</dbReference>
<organism evidence="6 7">
    <name type="scientific">Marinobacter panjinensis</name>
    <dbReference type="NCBI Taxonomy" id="2576384"/>
    <lineage>
        <taxon>Bacteria</taxon>
        <taxon>Pseudomonadati</taxon>
        <taxon>Pseudomonadota</taxon>
        <taxon>Gammaproteobacteria</taxon>
        <taxon>Pseudomonadales</taxon>
        <taxon>Marinobacteraceae</taxon>
        <taxon>Marinobacter</taxon>
    </lineage>
</organism>
<evidence type="ECO:0000256" key="1">
    <source>
        <dbReference type="ARBA" id="ARBA00001946"/>
    </source>
</evidence>